<name>A0A0E9R2U6_ANGAN</name>
<dbReference type="EMBL" id="GBXM01085904">
    <property type="protein sequence ID" value="JAH22673.1"/>
    <property type="molecule type" value="Transcribed_RNA"/>
</dbReference>
<reference evidence="1" key="2">
    <citation type="journal article" date="2015" name="Fish Shellfish Immunol.">
        <title>Early steps in the European eel (Anguilla anguilla)-Vibrio vulnificus interaction in the gills: Role of the RtxA13 toxin.</title>
        <authorList>
            <person name="Callol A."/>
            <person name="Pajuelo D."/>
            <person name="Ebbesson L."/>
            <person name="Teles M."/>
            <person name="MacKenzie S."/>
            <person name="Amaro C."/>
        </authorList>
    </citation>
    <scope>NUCLEOTIDE SEQUENCE</scope>
</reference>
<dbReference type="AlphaFoldDB" id="A0A0E9R2U6"/>
<sequence length="65" mass="7757">MNVYPLPVMLPHFKQFLYASLNIIKTITEKERNFWCYNTFHQVLVYIKNLTVNKDPKNTMAPILL</sequence>
<evidence type="ECO:0000313" key="1">
    <source>
        <dbReference type="EMBL" id="JAH22673.1"/>
    </source>
</evidence>
<reference evidence="1" key="1">
    <citation type="submission" date="2014-11" db="EMBL/GenBank/DDBJ databases">
        <authorList>
            <person name="Amaro Gonzalez C."/>
        </authorList>
    </citation>
    <scope>NUCLEOTIDE SEQUENCE</scope>
</reference>
<proteinExistence type="predicted"/>
<accession>A0A0E9R2U6</accession>
<organism evidence="1">
    <name type="scientific">Anguilla anguilla</name>
    <name type="common">European freshwater eel</name>
    <name type="synonym">Muraena anguilla</name>
    <dbReference type="NCBI Taxonomy" id="7936"/>
    <lineage>
        <taxon>Eukaryota</taxon>
        <taxon>Metazoa</taxon>
        <taxon>Chordata</taxon>
        <taxon>Craniata</taxon>
        <taxon>Vertebrata</taxon>
        <taxon>Euteleostomi</taxon>
        <taxon>Actinopterygii</taxon>
        <taxon>Neopterygii</taxon>
        <taxon>Teleostei</taxon>
        <taxon>Anguilliformes</taxon>
        <taxon>Anguillidae</taxon>
        <taxon>Anguilla</taxon>
    </lineage>
</organism>
<protein>
    <submittedName>
        <fullName evidence="1">Uncharacterized protein</fullName>
    </submittedName>
</protein>